<dbReference type="EMBL" id="JAVRHQ010000005">
    <property type="protein sequence ID" value="MDT0642500.1"/>
    <property type="molecule type" value="Genomic_DNA"/>
</dbReference>
<comment type="similarity">
    <text evidence="1">Belongs to the CpsD/CapB family.</text>
</comment>
<comment type="catalytic activity">
    <reaction evidence="8">
        <text>L-tyrosyl-[protein] + ATP = O-phospho-L-tyrosyl-[protein] + ADP + H(+)</text>
        <dbReference type="Rhea" id="RHEA:10596"/>
        <dbReference type="Rhea" id="RHEA-COMP:10136"/>
        <dbReference type="Rhea" id="RHEA-COMP:20101"/>
        <dbReference type="ChEBI" id="CHEBI:15378"/>
        <dbReference type="ChEBI" id="CHEBI:30616"/>
        <dbReference type="ChEBI" id="CHEBI:46858"/>
        <dbReference type="ChEBI" id="CHEBI:61978"/>
        <dbReference type="ChEBI" id="CHEBI:456216"/>
        <dbReference type="EC" id="2.7.10.2"/>
    </reaction>
</comment>
<keyword evidence="9" id="KW-0175">Coiled coil</keyword>
<accession>A0ABU3C831</accession>
<dbReference type="NCBIfam" id="TIGR01007">
    <property type="entry name" value="eps_fam"/>
    <property type="match status" value="1"/>
</dbReference>
<keyword evidence="14" id="KW-1185">Reference proteome</keyword>
<dbReference type="InterPro" id="IPR050445">
    <property type="entry name" value="Bact_polysacc_biosynth/exp"/>
</dbReference>
<keyword evidence="5" id="KW-0418">Kinase</keyword>
<keyword evidence="3 13" id="KW-0808">Transferase</keyword>
<dbReference type="Proteomes" id="UP001262889">
    <property type="component" value="Unassembled WGS sequence"/>
</dbReference>
<sequence length="783" mass="87986">MNRASMAGKTEGKNIRTVVSGYLKYWYLFLIGLCICIGLAFWYLRYKAVPEYQISSTILIKDKDKGEGASGGGESFGDLGLIKPSRNIEDEIGILRSAGLMEKVIKQMDLQVKYYVEGKFDGVEVYSGNLPIRINRADSSYLLPQTFLSVQIKDNNSFVLAEINDGEHGTSSVYQFGELIQKPYGTFTVNRNEEVPVASVKDNIYVTFNSVEGLADYYTGNLSVEPVNDTGSLLFLSLTDPFPQRGKLIMENLIKAYTEKSIFYHNELAHNTINMIDERLAMLTEELTSVEKNVENYKQRNELTNVSSDAELYLQRASQSNQQLADYQTQIDVLNSIETYLAQQGDNAPTVPSTLNIEDPTLVNLISRLNELQLRRRSLLRTTPKDNPLVVEIDQQIKDLRASTLENLRNIKDGLVIAQRNVRQNLQQYESQVRKVPAAERQLLAINREQGTKQELYLYLLQKREEEALSLAAPISNTRIVDAPRAGSYPVSPNKTSIYLGALIFGLFLPFSIVYAKEKINDKVQDRSEIEEYTNVPILGEIANNREKEILVAKKENNTPVAELFRLIRFNLKFISAGKKNKTILVTSGKQGEGKTFFSINLGSSLASSGKKVIVLSFDLRAPKLMNDVGLSDDFGITDFLVDNELQIEDIIIPSPEIEGLYYIGSGAIPPNAGELMLSPKIEFLIKELEQSFDFVIIDSAPIGKVADAYALAPYVDSSVYVIRHDYTKKSELRIIEDIYQKNKLTRPMVVLNGTKTKEAYAYGYGYGQKKAMDRRPAAAFQK</sequence>
<evidence type="ECO:0000256" key="8">
    <source>
        <dbReference type="ARBA" id="ARBA00051245"/>
    </source>
</evidence>
<dbReference type="EC" id="2.7.10.2" evidence="2"/>
<name>A0ABU3C831_9FLAO</name>
<evidence type="ECO:0000256" key="4">
    <source>
        <dbReference type="ARBA" id="ARBA00022741"/>
    </source>
</evidence>
<dbReference type="GO" id="GO:0004715">
    <property type="term" value="F:non-membrane spanning protein tyrosine kinase activity"/>
    <property type="evidence" value="ECO:0007669"/>
    <property type="project" value="UniProtKB-EC"/>
</dbReference>
<dbReference type="CDD" id="cd05387">
    <property type="entry name" value="BY-kinase"/>
    <property type="match status" value="1"/>
</dbReference>
<dbReference type="PANTHER" id="PTHR32309:SF13">
    <property type="entry name" value="FERRIC ENTEROBACTIN TRANSPORT PROTEIN FEPE"/>
    <property type="match status" value="1"/>
</dbReference>
<dbReference type="PANTHER" id="PTHR32309">
    <property type="entry name" value="TYROSINE-PROTEIN KINASE"/>
    <property type="match status" value="1"/>
</dbReference>
<feature type="transmembrane region" description="Helical" evidence="10">
    <location>
        <begin position="25"/>
        <end position="44"/>
    </location>
</feature>
<keyword evidence="6" id="KW-0067">ATP-binding</keyword>
<keyword evidence="10" id="KW-0472">Membrane</keyword>
<evidence type="ECO:0000256" key="5">
    <source>
        <dbReference type="ARBA" id="ARBA00022777"/>
    </source>
</evidence>
<feature type="domain" description="AAA" evidence="11">
    <location>
        <begin position="582"/>
        <end position="713"/>
    </location>
</feature>
<dbReference type="SUPFAM" id="SSF52540">
    <property type="entry name" value="P-loop containing nucleoside triphosphate hydrolases"/>
    <property type="match status" value="1"/>
</dbReference>
<evidence type="ECO:0000259" key="11">
    <source>
        <dbReference type="Pfam" id="PF13614"/>
    </source>
</evidence>
<keyword evidence="4" id="KW-0547">Nucleotide-binding</keyword>
<dbReference type="Pfam" id="PF13807">
    <property type="entry name" value="GNVR"/>
    <property type="match status" value="1"/>
</dbReference>
<evidence type="ECO:0000313" key="13">
    <source>
        <dbReference type="EMBL" id="MDT0642500.1"/>
    </source>
</evidence>
<evidence type="ECO:0000256" key="7">
    <source>
        <dbReference type="ARBA" id="ARBA00023137"/>
    </source>
</evidence>
<feature type="coiled-coil region" evidence="9">
    <location>
        <begin position="273"/>
        <end position="300"/>
    </location>
</feature>
<evidence type="ECO:0000256" key="2">
    <source>
        <dbReference type="ARBA" id="ARBA00011903"/>
    </source>
</evidence>
<evidence type="ECO:0000256" key="9">
    <source>
        <dbReference type="SAM" id="Coils"/>
    </source>
</evidence>
<evidence type="ECO:0000256" key="10">
    <source>
        <dbReference type="SAM" id="Phobius"/>
    </source>
</evidence>
<evidence type="ECO:0000256" key="6">
    <source>
        <dbReference type="ARBA" id="ARBA00022840"/>
    </source>
</evidence>
<evidence type="ECO:0000313" key="14">
    <source>
        <dbReference type="Proteomes" id="UP001262889"/>
    </source>
</evidence>
<dbReference type="RefSeq" id="WP_311534166.1">
    <property type="nucleotide sequence ID" value="NZ_JAVRHQ010000005.1"/>
</dbReference>
<dbReference type="Gene3D" id="3.40.50.300">
    <property type="entry name" value="P-loop containing nucleotide triphosphate hydrolases"/>
    <property type="match status" value="1"/>
</dbReference>
<keyword evidence="7" id="KW-0829">Tyrosine-protein kinase</keyword>
<proteinExistence type="inferred from homology"/>
<dbReference type="InterPro" id="IPR032807">
    <property type="entry name" value="GNVR"/>
</dbReference>
<dbReference type="InterPro" id="IPR025669">
    <property type="entry name" value="AAA_dom"/>
</dbReference>
<evidence type="ECO:0000256" key="3">
    <source>
        <dbReference type="ARBA" id="ARBA00022679"/>
    </source>
</evidence>
<dbReference type="InterPro" id="IPR005702">
    <property type="entry name" value="Wzc-like_C"/>
</dbReference>
<dbReference type="Pfam" id="PF13614">
    <property type="entry name" value="AAA_31"/>
    <property type="match status" value="1"/>
</dbReference>
<protein>
    <recommendedName>
        <fullName evidence="2">non-specific protein-tyrosine kinase</fullName>
        <ecNumber evidence="2">2.7.10.2</ecNumber>
    </recommendedName>
</protein>
<comment type="caution">
    <text evidence="13">The sequence shown here is derived from an EMBL/GenBank/DDBJ whole genome shotgun (WGS) entry which is preliminary data.</text>
</comment>
<gene>
    <name evidence="13" type="ORF">RM553_06605</name>
</gene>
<evidence type="ECO:0000259" key="12">
    <source>
        <dbReference type="Pfam" id="PF13807"/>
    </source>
</evidence>
<reference evidence="13 14" key="1">
    <citation type="submission" date="2023-09" db="EMBL/GenBank/DDBJ databases">
        <authorList>
            <person name="Rey-Velasco X."/>
        </authorList>
    </citation>
    <scope>NUCLEOTIDE SEQUENCE [LARGE SCALE GENOMIC DNA]</scope>
    <source>
        <strain evidence="13 14">F363</strain>
    </source>
</reference>
<keyword evidence="10" id="KW-1133">Transmembrane helix</keyword>
<dbReference type="InterPro" id="IPR027417">
    <property type="entry name" value="P-loop_NTPase"/>
</dbReference>
<feature type="domain" description="Tyrosine-protein kinase G-rich" evidence="12">
    <location>
        <begin position="440"/>
        <end position="518"/>
    </location>
</feature>
<organism evidence="13 14">
    <name type="scientific">Autumnicola tepida</name>
    <dbReference type="NCBI Taxonomy" id="3075595"/>
    <lineage>
        <taxon>Bacteria</taxon>
        <taxon>Pseudomonadati</taxon>
        <taxon>Bacteroidota</taxon>
        <taxon>Flavobacteriia</taxon>
        <taxon>Flavobacteriales</taxon>
        <taxon>Flavobacteriaceae</taxon>
        <taxon>Autumnicola</taxon>
    </lineage>
</organism>
<evidence type="ECO:0000256" key="1">
    <source>
        <dbReference type="ARBA" id="ARBA00007316"/>
    </source>
</evidence>
<keyword evidence="10" id="KW-0812">Transmembrane</keyword>